<evidence type="ECO:0000256" key="8">
    <source>
        <dbReference type="ARBA" id="ARBA00023136"/>
    </source>
</evidence>
<dbReference type="InterPro" id="IPR036259">
    <property type="entry name" value="MFS_trans_sf"/>
</dbReference>
<feature type="transmembrane region" description="Helical" evidence="10">
    <location>
        <begin position="15"/>
        <end position="36"/>
    </location>
</feature>
<dbReference type="PROSITE" id="PS50850">
    <property type="entry name" value="MFS"/>
    <property type="match status" value="1"/>
</dbReference>
<feature type="transmembrane region" description="Helical" evidence="10">
    <location>
        <begin position="146"/>
        <end position="163"/>
    </location>
</feature>
<evidence type="ECO:0000256" key="5">
    <source>
        <dbReference type="ARBA" id="ARBA00022692"/>
    </source>
</evidence>
<evidence type="ECO:0000256" key="2">
    <source>
        <dbReference type="ARBA" id="ARBA00010992"/>
    </source>
</evidence>
<feature type="transmembrane region" description="Helical" evidence="10">
    <location>
        <begin position="442"/>
        <end position="463"/>
    </location>
</feature>
<dbReference type="Pfam" id="PF00083">
    <property type="entry name" value="Sugar_tr"/>
    <property type="match status" value="1"/>
</dbReference>
<dbReference type="InterPro" id="IPR005829">
    <property type="entry name" value="Sugar_transporter_CS"/>
</dbReference>
<feature type="transmembrane region" description="Helical" evidence="10">
    <location>
        <begin position="111"/>
        <end position="134"/>
    </location>
</feature>
<evidence type="ECO:0000259" key="11">
    <source>
        <dbReference type="PROSITE" id="PS50850"/>
    </source>
</evidence>
<dbReference type="GO" id="GO:0016020">
    <property type="term" value="C:membrane"/>
    <property type="evidence" value="ECO:0007669"/>
    <property type="project" value="UniProtKB-SubCell"/>
</dbReference>
<dbReference type="PROSITE" id="PS00216">
    <property type="entry name" value="SUGAR_TRANSPORT_1"/>
    <property type="match status" value="2"/>
</dbReference>
<dbReference type="InterPro" id="IPR045262">
    <property type="entry name" value="STP/PLT_plant"/>
</dbReference>
<feature type="transmembrane region" description="Helical" evidence="10">
    <location>
        <begin position="277"/>
        <end position="299"/>
    </location>
</feature>
<evidence type="ECO:0000256" key="3">
    <source>
        <dbReference type="ARBA" id="ARBA00022448"/>
    </source>
</evidence>
<evidence type="ECO:0000256" key="10">
    <source>
        <dbReference type="SAM" id="Phobius"/>
    </source>
</evidence>
<dbReference type="InterPro" id="IPR020846">
    <property type="entry name" value="MFS_dom"/>
</dbReference>
<dbReference type="InterPro" id="IPR005828">
    <property type="entry name" value="MFS_sugar_transport-like"/>
</dbReference>
<keyword evidence="4" id="KW-0762">Sugar transport</keyword>
<keyword evidence="6" id="KW-0769">Symport</keyword>
<name>I3SLP1_LOTJA</name>
<dbReference type="GO" id="GO:0015144">
    <property type="term" value="F:carbohydrate transmembrane transporter activity"/>
    <property type="evidence" value="ECO:0007669"/>
    <property type="project" value="InterPro"/>
</dbReference>
<evidence type="ECO:0000256" key="7">
    <source>
        <dbReference type="ARBA" id="ARBA00022989"/>
    </source>
</evidence>
<dbReference type="InterPro" id="IPR003663">
    <property type="entry name" value="Sugar/inositol_transpt"/>
</dbReference>
<dbReference type="SUPFAM" id="SSF103473">
    <property type="entry name" value="MFS general substrate transporter"/>
    <property type="match status" value="1"/>
</dbReference>
<feature type="transmembrane region" description="Helical" evidence="10">
    <location>
        <begin position="314"/>
        <end position="337"/>
    </location>
</feature>
<feature type="transmembrane region" description="Helical" evidence="10">
    <location>
        <begin position="87"/>
        <end position="105"/>
    </location>
</feature>
<proteinExistence type="evidence at transcript level"/>
<keyword evidence="5 10" id="KW-0812">Transmembrane</keyword>
<dbReference type="GO" id="GO:0015293">
    <property type="term" value="F:symporter activity"/>
    <property type="evidence" value="ECO:0007669"/>
    <property type="project" value="UniProtKB-KW"/>
</dbReference>
<keyword evidence="7 10" id="KW-1133">Transmembrane helix</keyword>
<dbReference type="NCBIfam" id="TIGR00879">
    <property type="entry name" value="SP"/>
    <property type="match status" value="1"/>
</dbReference>
<accession>I3SLP1</accession>
<evidence type="ECO:0000256" key="6">
    <source>
        <dbReference type="ARBA" id="ARBA00022847"/>
    </source>
</evidence>
<sequence length="486" mass="53233">MENRSGENGETNRRLNLYACVSVMAASILSAIYGYEVGVMTGALLFIKEDLQISDLQLQFLVGIFHMCGLPASMAAGRISDYIGRRYTIILASIAFLSGSILTGYSPSYLILMIGNFISGIGAGFTLIVAPLYCAEISPPSHRGSLTSLTEFSINIGILLGYMSTFFFEKLRLNLGWRMMLAVPAAPSIALIFLMLKLGESPRWLIMQGRVGDAKKVLLLVFNTKQEAEQRLAEIKTAVGIEPNNTQEIVQVPKKTRHGGGALKELFCKPTPLVRRIMVAAVGLHVFMHLGGIGVILLYSPRIFEKTGITSKSKLLLCTIGMGVMKLVFSFISIFFMDGVGRRILLLISSGGVTVAILGLGICLTMVEKAVVNLFWAPWFTIVATYIYVGFMSIGIGPVTWIYSSEIFPITLRAQGLAVCVAVNRIVNMAMLTSFISIYKAITMGGCLFALAGVNVLAFWFYFTLPETKGRSLEDMEICVWESFKN</sequence>
<feature type="transmembrane region" description="Helical" evidence="10">
    <location>
        <begin position="379"/>
        <end position="404"/>
    </location>
</feature>
<dbReference type="PRINTS" id="PR00171">
    <property type="entry name" value="SUGRTRNSPORT"/>
</dbReference>
<comment type="similarity">
    <text evidence="2 9">Belongs to the major facilitator superfamily. Sugar transporter (TC 2.A.1.1) family.</text>
</comment>
<reference evidence="12" key="1">
    <citation type="submission" date="2012-05" db="EMBL/GenBank/DDBJ databases">
        <authorList>
            <person name="Krishnakumar V."/>
            <person name="Cheung F."/>
            <person name="Xiao Y."/>
            <person name="Chan A."/>
            <person name="Moskal W.A."/>
            <person name="Town C.D."/>
        </authorList>
    </citation>
    <scope>NUCLEOTIDE SEQUENCE</scope>
</reference>
<feature type="transmembrane region" description="Helical" evidence="10">
    <location>
        <begin position="416"/>
        <end position="436"/>
    </location>
</feature>
<evidence type="ECO:0000256" key="1">
    <source>
        <dbReference type="ARBA" id="ARBA00004141"/>
    </source>
</evidence>
<evidence type="ECO:0000256" key="4">
    <source>
        <dbReference type="ARBA" id="ARBA00022597"/>
    </source>
</evidence>
<dbReference type="PROSITE" id="PS00217">
    <property type="entry name" value="SUGAR_TRANSPORT_2"/>
    <property type="match status" value="1"/>
</dbReference>
<dbReference type="PANTHER" id="PTHR23500">
    <property type="entry name" value="SOLUTE CARRIER FAMILY 2, FACILITATED GLUCOSE TRANSPORTER"/>
    <property type="match status" value="1"/>
</dbReference>
<organism evidence="12">
    <name type="scientific">Lotus japonicus</name>
    <name type="common">Lotus corniculatus var. japonicus</name>
    <dbReference type="NCBI Taxonomy" id="34305"/>
    <lineage>
        <taxon>Eukaryota</taxon>
        <taxon>Viridiplantae</taxon>
        <taxon>Streptophyta</taxon>
        <taxon>Embryophyta</taxon>
        <taxon>Tracheophyta</taxon>
        <taxon>Spermatophyta</taxon>
        <taxon>Magnoliopsida</taxon>
        <taxon>eudicotyledons</taxon>
        <taxon>Gunneridae</taxon>
        <taxon>Pentapetalae</taxon>
        <taxon>rosids</taxon>
        <taxon>fabids</taxon>
        <taxon>Fabales</taxon>
        <taxon>Fabaceae</taxon>
        <taxon>Papilionoideae</taxon>
        <taxon>50 kb inversion clade</taxon>
        <taxon>NPAAA clade</taxon>
        <taxon>Hologalegina</taxon>
        <taxon>robinioid clade</taxon>
        <taxon>Loteae</taxon>
        <taxon>Lotus</taxon>
    </lineage>
</organism>
<keyword evidence="3 9" id="KW-0813">Transport</keyword>
<evidence type="ECO:0000256" key="9">
    <source>
        <dbReference type="RuleBase" id="RU003346"/>
    </source>
</evidence>
<dbReference type="Gene3D" id="1.20.1250.20">
    <property type="entry name" value="MFS general substrate transporter like domains"/>
    <property type="match status" value="1"/>
</dbReference>
<feature type="transmembrane region" description="Helical" evidence="10">
    <location>
        <begin position="56"/>
        <end position="75"/>
    </location>
</feature>
<dbReference type="FunFam" id="1.20.1250.20:FF:000025">
    <property type="entry name" value="probable polyol transporter 4"/>
    <property type="match status" value="1"/>
</dbReference>
<feature type="transmembrane region" description="Helical" evidence="10">
    <location>
        <begin position="175"/>
        <end position="196"/>
    </location>
</feature>
<feature type="transmembrane region" description="Helical" evidence="10">
    <location>
        <begin position="344"/>
        <end position="367"/>
    </location>
</feature>
<evidence type="ECO:0000313" key="12">
    <source>
        <dbReference type="EMBL" id="AFK41183.1"/>
    </source>
</evidence>
<dbReference type="EMBL" id="BT141389">
    <property type="protein sequence ID" value="AFK41183.1"/>
    <property type="molecule type" value="mRNA"/>
</dbReference>
<dbReference type="AlphaFoldDB" id="I3SLP1"/>
<feature type="domain" description="Major facilitator superfamily (MFS) profile" evidence="11">
    <location>
        <begin position="22"/>
        <end position="470"/>
    </location>
</feature>
<protein>
    <recommendedName>
        <fullName evidence="11">Major facilitator superfamily (MFS) profile domain-containing protein</fullName>
    </recommendedName>
</protein>
<dbReference type="PANTHER" id="PTHR23500:SF461">
    <property type="entry name" value="POLYOL_MONOSACCHARIDE TRANSPORTER 1"/>
    <property type="match status" value="1"/>
</dbReference>
<keyword evidence="8 10" id="KW-0472">Membrane</keyword>
<comment type="subcellular location">
    <subcellularLocation>
        <location evidence="1">Membrane</location>
        <topology evidence="1">Multi-pass membrane protein</topology>
    </subcellularLocation>
</comment>